<reference evidence="1 2" key="1">
    <citation type="journal article" date="2021" name="Commun. Biol.">
        <title>The genome of Shorea leprosula (Dipterocarpaceae) highlights the ecological relevance of drought in aseasonal tropical rainforests.</title>
        <authorList>
            <person name="Ng K.K.S."/>
            <person name="Kobayashi M.J."/>
            <person name="Fawcett J.A."/>
            <person name="Hatakeyama M."/>
            <person name="Paape T."/>
            <person name="Ng C.H."/>
            <person name="Ang C.C."/>
            <person name="Tnah L.H."/>
            <person name="Lee C.T."/>
            <person name="Nishiyama T."/>
            <person name="Sese J."/>
            <person name="O'Brien M.J."/>
            <person name="Copetti D."/>
            <person name="Mohd Noor M.I."/>
            <person name="Ong R.C."/>
            <person name="Putra M."/>
            <person name="Sireger I.Z."/>
            <person name="Indrioko S."/>
            <person name="Kosugi Y."/>
            <person name="Izuno A."/>
            <person name="Isagi Y."/>
            <person name="Lee S.L."/>
            <person name="Shimizu K.K."/>
        </authorList>
    </citation>
    <scope>NUCLEOTIDE SEQUENCE [LARGE SCALE GENOMIC DNA]</scope>
    <source>
        <strain evidence="1">214</strain>
    </source>
</reference>
<proteinExistence type="predicted"/>
<comment type="caution">
    <text evidence="1">The sequence shown here is derived from an EMBL/GenBank/DDBJ whole genome shotgun (WGS) entry which is preliminary data.</text>
</comment>
<accession>A0AAV5HKL6</accession>
<organism evidence="1 2">
    <name type="scientific">Rubroshorea leprosula</name>
    <dbReference type="NCBI Taxonomy" id="152421"/>
    <lineage>
        <taxon>Eukaryota</taxon>
        <taxon>Viridiplantae</taxon>
        <taxon>Streptophyta</taxon>
        <taxon>Embryophyta</taxon>
        <taxon>Tracheophyta</taxon>
        <taxon>Spermatophyta</taxon>
        <taxon>Magnoliopsida</taxon>
        <taxon>eudicotyledons</taxon>
        <taxon>Gunneridae</taxon>
        <taxon>Pentapetalae</taxon>
        <taxon>rosids</taxon>
        <taxon>malvids</taxon>
        <taxon>Malvales</taxon>
        <taxon>Dipterocarpaceae</taxon>
        <taxon>Rubroshorea</taxon>
    </lineage>
</organism>
<protein>
    <submittedName>
        <fullName evidence="1">Uncharacterized protein</fullName>
    </submittedName>
</protein>
<name>A0AAV5HKL6_9ROSI</name>
<keyword evidence="2" id="KW-1185">Reference proteome</keyword>
<dbReference type="Proteomes" id="UP001054252">
    <property type="component" value="Unassembled WGS sequence"/>
</dbReference>
<evidence type="ECO:0000313" key="2">
    <source>
        <dbReference type="Proteomes" id="UP001054252"/>
    </source>
</evidence>
<dbReference type="EMBL" id="BPVZ01000001">
    <property type="protein sequence ID" value="GKU86866.1"/>
    <property type="molecule type" value="Genomic_DNA"/>
</dbReference>
<gene>
    <name evidence="1" type="ORF">SLEP1_g1337</name>
</gene>
<dbReference type="AlphaFoldDB" id="A0AAV5HKL6"/>
<evidence type="ECO:0000313" key="1">
    <source>
        <dbReference type="EMBL" id="GKU86866.1"/>
    </source>
</evidence>
<sequence length="39" mass="4224">MGPIMCGRTSADNAKSARRLCVLCFGVRKSAIKRSRDAP</sequence>